<dbReference type="Proteomes" id="UP000600101">
    <property type="component" value="Unassembled WGS sequence"/>
</dbReference>
<dbReference type="GO" id="GO:0016020">
    <property type="term" value="C:membrane"/>
    <property type="evidence" value="ECO:0007669"/>
    <property type="project" value="TreeGrafter"/>
</dbReference>
<evidence type="ECO:0000313" key="2">
    <source>
        <dbReference type="EMBL" id="MBC4014544.1"/>
    </source>
</evidence>
<feature type="transmembrane region" description="Helical" evidence="1">
    <location>
        <begin position="67"/>
        <end position="88"/>
    </location>
</feature>
<dbReference type="InterPro" id="IPR037185">
    <property type="entry name" value="EmrE-like"/>
</dbReference>
<comment type="caution">
    <text evidence="2">The sequence shown here is derived from an EMBL/GenBank/DDBJ whole genome shotgun (WGS) entry which is preliminary data.</text>
</comment>
<evidence type="ECO:0000313" key="3">
    <source>
        <dbReference type="Proteomes" id="UP000600101"/>
    </source>
</evidence>
<keyword evidence="1" id="KW-1133">Transmembrane helix</keyword>
<feature type="transmembrane region" description="Helical" evidence="1">
    <location>
        <begin position="94"/>
        <end position="112"/>
    </location>
</feature>
<feature type="transmembrane region" description="Helical" evidence="1">
    <location>
        <begin position="142"/>
        <end position="161"/>
    </location>
</feature>
<organism evidence="2 3">
    <name type="scientific">Siccirubricoccus deserti</name>
    <dbReference type="NCBI Taxonomy" id="2013562"/>
    <lineage>
        <taxon>Bacteria</taxon>
        <taxon>Pseudomonadati</taxon>
        <taxon>Pseudomonadota</taxon>
        <taxon>Alphaproteobacteria</taxon>
        <taxon>Acetobacterales</taxon>
        <taxon>Roseomonadaceae</taxon>
        <taxon>Siccirubricoccus</taxon>
    </lineage>
</organism>
<dbReference type="AlphaFoldDB" id="A0A9X0UBY2"/>
<keyword evidence="1" id="KW-0812">Transmembrane</keyword>
<dbReference type="EMBL" id="JACOMF010000003">
    <property type="protein sequence ID" value="MBC4014544.1"/>
    <property type="molecule type" value="Genomic_DNA"/>
</dbReference>
<dbReference type="PANTHER" id="PTHR22911:SF103">
    <property type="entry name" value="BLR2811 PROTEIN"/>
    <property type="match status" value="1"/>
</dbReference>
<accession>A0A9X0UBY2</accession>
<feature type="transmembrane region" description="Helical" evidence="1">
    <location>
        <begin position="173"/>
        <end position="193"/>
    </location>
</feature>
<evidence type="ECO:0000256" key="1">
    <source>
        <dbReference type="SAM" id="Phobius"/>
    </source>
</evidence>
<feature type="transmembrane region" description="Helical" evidence="1">
    <location>
        <begin position="205"/>
        <end position="224"/>
    </location>
</feature>
<name>A0A9X0UBY2_9PROT</name>
<keyword evidence="3" id="KW-1185">Reference proteome</keyword>
<gene>
    <name evidence="2" type="ORF">H7965_04325</name>
</gene>
<feature type="transmembrane region" description="Helical" evidence="1">
    <location>
        <begin position="119"/>
        <end position="136"/>
    </location>
</feature>
<feature type="transmembrane region" description="Helical" evidence="1">
    <location>
        <begin position="35"/>
        <end position="55"/>
    </location>
</feature>
<protein>
    <submittedName>
        <fullName evidence="2">DMT family transporter</fullName>
    </submittedName>
</protein>
<feature type="transmembrane region" description="Helical" evidence="1">
    <location>
        <begin position="236"/>
        <end position="253"/>
    </location>
</feature>
<sequence>MKGPALLLAAIAVFGVLDANGKLLSGAYPVGQVISMRYIVLLPVFFALRGLWPGLGGRFRTAHPGLHALRIASMMVSAASFFLGFRHVSLAEGYLVFFTAPFMTLALAALVAREPVPRAAWFWCAVGFGGVLVAVVPKLGGGGSLLGFAWVLLGTIGFSVTQTVNRQLKGESGLAMLVVWPGLAGLLIFGPLAVRDWVAPPPLDLAMLMANGLLGGAAVVLSAAAYRHADAARLGTYGYAALPVSVALDFIIWGRVPDAATQLGGAVVIIACVMSERARRRTLSAAQGTSVGNRCVPSGINGKGVTARTAASGSGP</sequence>
<reference evidence="2" key="1">
    <citation type="submission" date="2020-08" db="EMBL/GenBank/DDBJ databases">
        <authorList>
            <person name="Hu Y."/>
            <person name="Nguyen S.V."/>
            <person name="Li F."/>
            <person name="Fanning S."/>
        </authorList>
    </citation>
    <scope>NUCLEOTIDE SEQUENCE</scope>
    <source>
        <strain evidence="2">SYSU D8009</strain>
    </source>
</reference>
<proteinExistence type="predicted"/>
<dbReference type="PANTHER" id="PTHR22911">
    <property type="entry name" value="ACYL-MALONYL CONDENSING ENZYME-RELATED"/>
    <property type="match status" value="1"/>
</dbReference>
<keyword evidence="1" id="KW-0472">Membrane</keyword>
<feature type="transmembrane region" description="Helical" evidence="1">
    <location>
        <begin position="259"/>
        <end position="275"/>
    </location>
</feature>
<dbReference type="SUPFAM" id="SSF103481">
    <property type="entry name" value="Multidrug resistance efflux transporter EmrE"/>
    <property type="match status" value="2"/>
</dbReference>
<dbReference type="RefSeq" id="WP_186769307.1">
    <property type="nucleotide sequence ID" value="NZ_JACOMF010000003.1"/>
</dbReference>